<dbReference type="EMBL" id="JASBWR010000087">
    <property type="protein sequence ID" value="KAJ9097378.1"/>
    <property type="molecule type" value="Genomic_DNA"/>
</dbReference>
<name>A0ACC2VE23_9TREE</name>
<comment type="caution">
    <text evidence="1">The sequence shown here is derived from an EMBL/GenBank/DDBJ whole genome shotgun (WGS) entry which is preliminary data.</text>
</comment>
<organism evidence="1 2">
    <name type="scientific">Naganishia cerealis</name>
    <dbReference type="NCBI Taxonomy" id="610337"/>
    <lineage>
        <taxon>Eukaryota</taxon>
        <taxon>Fungi</taxon>
        <taxon>Dikarya</taxon>
        <taxon>Basidiomycota</taxon>
        <taxon>Agaricomycotina</taxon>
        <taxon>Tremellomycetes</taxon>
        <taxon>Filobasidiales</taxon>
        <taxon>Filobasidiaceae</taxon>
        <taxon>Naganishia</taxon>
    </lineage>
</organism>
<evidence type="ECO:0000313" key="1">
    <source>
        <dbReference type="EMBL" id="KAJ9097378.1"/>
    </source>
</evidence>
<accession>A0ACC2VE23</accession>
<reference evidence="1" key="1">
    <citation type="submission" date="2023-04" db="EMBL/GenBank/DDBJ databases">
        <title>Draft Genome sequencing of Naganishia species isolated from polar environments using Oxford Nanopore Technology.</title>
        <authorList>
            <person name="Leo P."/>
            <person name="Venkateswaran K."/>
        </authorList>
    </citation>
    <scope>NUCLEOTIDE SEQUENCE</scope>
    <source>
        <strain evidence="1">MNA-CCFEE 5261</strain>
    </source>
</reference>
<dbReference type="Proteomes" id="UP001241377">
    <property type="component" value="Unassembled WGS sequence"/>
</dbReference>
<sequence>MQLTTLLSLALLSTSFTPCSATDVVLAQPTFHNSPIYTNGEARRRKRSASVHSHLSVLMAREEEKRQLGNAASSAADALSSAVGSVTRGKASDTVASSTPATPSSSSFSSSVLVPSSTPRVSQTPAVPVSSSTSSTTSPAITNPVTSAHTISETQGVTDVESSTTTSSTVSSSISSSIPASIQSTSTVTSAMSSASTDAQGSVSYVTSVETVRATASSTQSLANDVTSLETVFATASPTGNSSAAAASSTAGSNDSGGLSTGVIIAISVVGGVAVLAIGLFIIWKLKQKRFSGYDDDVDGIKWPELNRHGESSTMNLPLPAKPTGGHGFETNALERRMDLDDDGIDDYDAYSAPVSYANSANDHYGGYHESSPPLPSMGYMDNAHGAYGMSTIVAGEGVTLGRTKSSGGYSMSDEHHTPLGGTSAFEVDAPDMREMTGAQYSRGDDGHSIANLGRSRSGRLL</sequence>
<evidence type="ECO:0000313" key="2">
    <source>
        <dbReference type="Proteomes" id="UP001241377"/>
    </source>
</evidence>
<protein>
    <submittedName>
        <fullName evidence="1">Uncharacterized protein</fullName>
    </submittedName>
</protein>
<keyword evidence="2" id="KW-1185">Reference proteome</keyword>
<proteinExistence type="predicted"/>
<gene>
    <name evidence="1" type="ORF">QFC19_006848</name>
</gene>